<evidence type="ECO:0000313" key="2">
    <source>
        <dbReference type="EMBL" id="CAB4940212.1"/>
    </source>
</evidence>
<name>A0A6J7JD11_9ZZZZ</name>
<evidence type="ECO:0000256" key="1">
    <source>
        <dbReference type="SAM" id="MobiDB-lite"/>
    </source>
</evidence>
<organism evidence="2">
    <name type="scientific">freshwater metagenome</name>
    <dbReference type="NCBI Taxonomy" id="449393"/>
    <lineage>
        <taxon>unclassified sequences</taxon>
        <taxon>metagenomes</taxon>
        <taxon>ecological metagenomes</taxon>
    </lineage>
</organism>
<proteinExistence type="predicted"/>
<protein>
    <submittedName>
        <fullName evidence="2">Unannotated protein</fullName>
    </submittedName>
</protein>
<dbReference type="AlphaFoldDB" id="A0A6J7JD11"/>
<gene>
    <name evidence="2" type="ORF">UFOPK3543_03207</name>
</gene>
<sequence length="152" mass="16064">MAGECVEDGVGRDVAGLPARGERGAGRADEDEELGVASRELVDEHDCGAGLGADDGLVIFGRDCFDEAVLEPAGGVDCAVDSTDTALAFVESATQRCIVGEIGDDGDDLDRDRFELEHALDATRGCVVVAVTFEPALPLVAFRYCLRRDEDE</sequence>
<dbReference type="EMBL" id="CAFBMH010000224">
    <property type="protein sequence ID" value="CAB4940212.1"/>
    <property type="molecule type" value="Genomic_DNA"/>
</dbReference>
<accession>A0A6J7JD11</accession>
<feature type="region of interest" description="Disordered" evidence="1">
    <location>
        <begin position="1"/>
        <end position="33"/>
    </location>
</feature>
<reference evidence="2" key="1">
    <citation type="submission" date="2020-05" db="EMBL/GenBank/DDBJ databases">
        <authorList>
            <person name="Chiriac C."/>
            <person name="Salcher M."/>
            <person name="Ghai R."/>
            <person name="Kavagutti S V."/>
        </authorList>
    </citation>
    <scope>NUCLEOTIDE SEQUENCE</scope>
</reference>